<dbReference type="Pfam" id="PF11994">
    <property type="entry name" value="DUF3489"/>
    <property type="match status" value="1"/>
</dbReference>
<proteinExistence type="predicted"/>
<dbReference type="OrthoDB" id="7206991at2"/>
<dbReference type="InterPro" id="IPR021880">
    <property type="entry name" value="DUF3489"/>
</dbReference>
<dbReference type="RefSeq" id="WP_106208354.1">
    <property type="nucleotide sequence ID" value="NZ_PVTD01000019.1"/>
</dbReference>
<keyword evidence="3" id="KW-1185">Reference proteome</keyword>
<evidence type="ECO:0000313" key="3">
    <source>
        <dbReference type="Proteomes" id="UP000239480"/>
    </source>
</evidence>
<evidence type="ECO:0000313" key="2">
    <source>
        <dbReference type="EMBL" id="PRY19698.1"/>
    </source>
</evidence>
<feature type="region of interest" description="Disordered" evidence="1">
    <location>
        <begin position="94"/>
        <end position="114"/>
    </location>
</feature>
<evidence type="ECO:0000256" key="1">
    <source>
        <dbReference type="SAM" id="MobiDB-lite"/>
    </source>
</evidence>
<organism evidence="2 3">
    <name type="scientific">Aliiruegeria haliotis</name>
    <dbReference type="NCBI Taxonomy" id="1280846"/>
    <lineage>
        <taxon>Bacteria</taxon>
        <taxon>Pseudomonadati</taxon>
        <taxon>Pseudomonadota</taxon>
        <taxon>Alphaproteobacteria</taxon>
        <taxon>Rhodobacterales</taxon>
        <taxon>Roseobacteraceae</taxon>
        <taxon>Aliiruegeria</taxon>
    </lineage>
</organism>
<name>A0A2T0REV1_9RHOB</name>
<comment type="caution">
    <text evidence="2">The sequence shown here is derived from an EMBL/GenBank/DDBJ whole genome shotgun (WGS) entry which is preliminary data.</text>
</comment>
<dbReference type="Proteomes" id="UP000239480">
    <property type="component" value="Unassembled WGS sequence"/>
</dbReference>
<dbReference type="AlphaFoldDB" id="A0A2T0REV1"/>
<accession>A0A2T0REV1</accession>
<protein>
    <submittedName>
        <fullName evidence="2">Uncharacterized protein DUF3489</fullName>
    </submittedName>
</protein>
<gene>
    <name evidence="2" type="ORF">CLV78_11930</name>
</gene>
<reference evidence="2 3" key="1">
    <citation type="submission" date="2018-03" db="EMBL/GenBank/DDBJ databases">
        <title>Genomic Encyclopedia of Archaeal and Bacterial Type Strains, Phase II (KMG-II): from individual species to whole genera.</title>
        <authorList>
            <person name="Goeker M."/>
        </authorList>
    </citation>
    <scope>NUCLEOTIDE SEQUENCE [LARGE SCALE GENOMIC DNA]</scope>
    <source>
        <strain evidence="2 3">DSM 29328</strain>
    </source>
</reference>
<dbReference type="EMBL" id="PVTD01000019">
    <property type="protein sequence ID" value="PRY19698.1"/>
    <property type="molecule type" value="Genomic_DNA"/>
</dbReference>
<sequence>MPDLTDTQIRILDLAAARADALAMPLPKGLHGAAARKAVARMTELGFLEEVDANIDQGVAFWRETGDGHGTTLIATEAGLAAIGLSPAEIRTRLNRRNPEPTEPTPSAPRASTKQARLIEMLSAPGGATIAEISETTGWQAHTVRGAISGTLRKKLGLAVVATAEPERGRVYRIAGS</sequence>